<sequence length="290" mass="31396">MLYVDMTHPRETDPLLPHNSNYDSGNDGFKRLRLRHHLNTPLSTHHTDLILLYCYIITGLLDSSAVFIWGSFVSMQTGNTVYLGLGLASQISHPKHSSNSDAGGGNDDRWIKSGISIASFCLGSLIFGAFHRAFSPRKRWVLMASFGLQIACITCAATIVSLEKPSKTSALTWRVIVPLAMVAFQSSGQAVISRVLRLGGLSSVVLTSVYCDLFSHPDFVSGAALRKDVEERRRVGAVVCLLAGAVMGGLWARSEVGLMGALWTAVGLKSVIVLAWFTWREDGGDGAVQA</sequence>
<keyword evidence="1" id="KW-0472">Membrane</keyword>
<keyword evidence="3" id="KW-1185">Reference proteome</keyword>
<comment type="caution">
    <text evidence="2">The sequence shown here is derived from an EMBL/GenBank/DDBJ whole genome shotgun (WGS) entry which is preliminary data.</text>
</comment>
<dbReference type="EMBL" id="DF933829">
    <property type="protein sequence ID" value="GAM38639.1"/>
    <property type="molecule type" value="Genomic_DNA"/>
</dbReference>
<evidence type="ECO:0000313" key="2">
    <source>
        <dbReference type="EMBL" id="GAM38639.1"/>
    </source>
</evidence>
<reference evidence="3" key="1">
    <citation type="journal article" date="2015" name="Genome Announc.">
        <title>Draft genome sequence of Talaromyces cellulolyticus strain Y-94, a source of lignocellulosic biomass-degrading enzymes.</title>
        <authorList>
            <person name="Fujii T."/>
            <person name="Koike H."/>
            <person name="Sawayama S."/>
            <person name="Yano S."/>
            <person name="Inoue H."/>
        </authorList>
    </citation>
    <scope>NUCLEOTIDE SEQUENCE [LARGE SCALE GENOMIC DNA]</scope>
    <source>
        <strain evidence="3">Y-94</strain>
    </source>
</reference>
<protein>
    <recommendedName>
        <fullName evidence="4">DUF1275 domain protein</fullName>
    </recommendedName>
</protein>
<keyword evidence="1" id="KW-1133">Transmembrane helix</keyword>
<dbReference type="Pfam" id="PF06912">
    <property type="entry name" value="DUF1275"/>
    <property type="match status" value="1"/>
</dbReference>
<proteinExistence type="predicted"/>
<gene>
    <name evidence="2" type="ORF">TCE0_033f09525</name>
</gene>
<keyword evidence="1" id="KW-0812">Transmembrane</keyword>
<dbReference type="PANTHER" id="PTHR37488">
    <property type="entry name" value="DUF1275 DOMAIN-CONTAINING PROTEIN"/>
    <property type="match status" value="1"/>
</dbReference>
<dbReference type="AlphaFoldDB" id="A0A6V8HCD4"/>
<dbReference type="Proteomes" id="UP000053095">
    <property type="component" value="Unassembled WGS sequence"/>
</dbReference>
<feature type="transmembrane region" description="Helical" evidence="1">
    <location>
        <begin position="258"/>
        <end position="279"/>
    </location>
</feature>
<feature type="transmembrane region" description="Helical" evidence="1">
    <location>
        <begin position="50"/>
        <end position="72"/>
    </location>
</feature>
<accession>A0A6V8HCD4</accession>
<evidence type="ECO:0000256" key="1">
    <source>
        <dbReference type="SAM" id="Phobius"/>
    </source>
</evidence>
<feature type="transmembrane region" description="Helical" evidence="1">
    <location>
        <begin position="140"/>
        <end position="159"/>
    </location>
</feature>
<feature type="transmembrane region" description="Helical" evidence="1">
    <location>
        <begin position="171"/>
        <end position="192"/>
    </location>
</feature>
<dbReference type="InterPro" id="IPR010699">
    <property type="entry name" value="DUF1275"/>
</dbReference>
<feature type="transmembrane region" description="Helical" evidence="1">
    <location>
        <begin position="110"/>
        <end position="128"/>
    </location>
</feature>
<dbReference type="PANTHER" id="PTHR37488:SF1">
    <property type="entry name" value="DUF1275 DOMAIN PROTEIN"/>
    <property type="match status" value="1"/>
</dbReference>
<organism evidence="2 3">
    <name type="scientific">Talaromyces pinophilus</name>
    <name type="common">Penicillium pinophilum</name>
    <dbReference type="NCBI Taxonomy" id="128442"/>
    <lineage>
        <taxon>Eukaryota</taxon>
        <taxon>Fungi</taxon>
        <taxon>Dikarya</taxon>
        <taxon>Ascomycota</taxon>
        <taxon>Pezizomycotina</taxon>
        <taxon>Eurotiomycetes</taxon>
        <taxon>Eurotiomycetidae</taxon>
        <taxon>Eurotiales</taxon>
        <taxon>Trichocomaceae</taxon>
        <taxon>Talaromyces</taxon>
        <taxon>Talaromyces sect. Talaromyces</taxon>
    </lineage>
</organism>
<evidence type="ECO:0008006" key="4">
    <source>
        <dbReference type="Google" id="ProtNLM"/>
    </source>
</evidence>
<evidence type="ECO:0000313" key="3">
    <source>
        <dbReference type="Proteomes" id="UP000053095"/>
    </source>
</evidence>
<name>A0A6V8HCD4_TALPI</name>
<feature type="transmembrane region" description="Helical" evidence="1">
    <location>
        <begin position="235"/>
        <end position="252"/>
    </location>
</feature>